<keyword evidence="4" id="KW-1185">Reference proteome</keyword>
<dbReference type="EMBL" id="JAXUIC010000008">
    <property type="protein sequence ID" value="KAK4576208.1"/>
    <property type="molecule type" value="Genomic_DNA"/>
</dbReference>
<evidence type="ECO:0000259" key="2">
    <source>
        <dbReference type="Pfam" id="PF24758"/>
    </source>
</evidence>
<dbReference type="SUPFAM" id="SSF81383">
    <property type="entry name" value="F-box domain"/>
    <property type="match status" value="1"/>
</dbReference>
<dbReference type="InterPro" id="IPR050232">
    <property type="entry name" value="FBL13/AtMIF1-like"/>
</dbReference>
<accession>A0AAN7EN92</accession>
<feature type="domain" description="F-box/LRR-repeat protein 15/At3g58940/PEG3-like LRR" evidence="2">
    <location>
        <begin position="124"/>
        <end position="227"/>
    </location>
</feature>
<evidence type="ECO:0000259" key="1">
    <source>
        <dbReference type="Pfam" id="PF00646"/>
    </source>
</evidence>
<dbReference type="PANTHER" id="PTHR31900">
    <property type="entry name" value="F-BOX/RNI SUPERFAMILY PROTEIN-RELATED"/>
    <property type="match status" value="1"/>
</dbReference>
<dbReference type="InterPro" id="IPR032675">
    <property type="entry name" value="LRR_dom_sf"/>
</dbReference>
<evidence type="ECO:0000313" key="4">
    <source>
        <dbReference type="Proteomes" id="UP001324115"/>
    </source>
</evidence>
<evidence type="ECO:0000313" key="3">
    <source>
        <dbReference type="EMBL" id="KAK4576208.1"/>
    </source>
</evidence>
<dbReference type="Gene3D" id="1.20.1280.50">
    <property type="match status" value="1"/>
</dbReference>
<dbReference type="InterPro" id="IPR055411">
    <property type="entry name" value="LRR_FXL15/At3g58940/PEG3-like"/>
</dbReference>
<dbReference type="Proteomes" id="UP001324115">
    <property type="component" value="Unassembled WGS sequence"/>
</dbReference>
<dbReference type="InterPro" id="IPR001810">
    <property type="entry name" value="F-box_dom"/>
</dbReference>
<dbReference type="Gene3D" id="3.80.10.10">
    <property type="entry name" value="Ribonuclease Inhibitor"/>
    <property type="match status" value="1"/>
</dbReference>
<dbReference type="Pfam" id="PF00646">
    <property type="entry name" value="F-box"/>
    <property type="match status" value="1"/>
</dbReference>
<organism evidence="3 4">
    <name type="scientific">Quercus rubra</name>
    <name type="common">Northern red oak</name>
    <name type="synonym">Quercus borealis</name>
    <dbReference type="NCBI Taxonomy" id="3512"/>
    <lineage>
        <taxon>Eukaryota</taxon>
        <taxon>Viridiplantae</taxon>
        <taxon>Streptophyta</taxon>
        <taxon>Embryophyta</taxon>
        <taxon>Tracheophyta</taxon>
        <taxon>Spermatophyta</taxon>
        <taxon>Magnoliopsida</taxon>
        <taxon>eudicotyledons</taxon>
        <taxon>Gunneridae</taxon>
        <taxon>Pentapetalae</taxon>
        <taxon>rosids</taxon>
        <taxon>fabids</taxon>
        <taxon>Fagales</taxon>
        <taxon>Fagaceae</taxon>
        <taxon>Quercus</taxon>
    </lineage>
</organism>
<protein>
    <recommendedName>
        <fullName evidence="5">F-box domain-containing protein</fullName>
    </recommendedName>
</protein>
<comment type="caution">
    <text evidence="3">The sequence shown here is derived from an EMBL/GenBank/DDBJ whole genome shotgun (WGS) entry which is preliminary data.</text>
</comment>
<dbReference type="CDD" id="cd22160">
    <property type="entry name" value="F-box_AtFBL13-like"/>
    <property type="match status" value="1"/>
</dbReference>
<dbReference type="InterPro" id="IPR036047">
    <property type="entry name" value="F-box-like_dom_sf"/>
</dbReference>
<dbReference type="InterPro" id="IPR053781">
    <property type="entry name" value="F-box_AtFBL13-like"/>
</dbReference>
<dbReference type="Pfam" id="PF24758">
    <property type="entry name" value="LRR_At5g56370"/>
    <property type="match status" value="1"/>
</dbReference>
<dbReference type="PANTHER" id="PTHR31900:SF34">
    <property type="entry name" value="EMB|CAB62440.1-RELATED"/>
    <property type="match status" value="1"/>
</dbReference>
<name>A0AAN7EN92_QUERU</name>
<dbReference type="SUPFAM" id="SSF52047">
    <property type="entry name" value="RNI-like"/>
    <property type="match status" value="1"/>
</dbReference>
<sequence>MVRNKKRDRISNLPDLLVSHILSFLTIKEAVATSILSSSWKTLWTLVPNLRLDEDEFEWILSDEKQNRKKKSGMNGTGGFAEAVLHLCRLSLKSGLFAMHIPYKSFTSTGFMIVTQYMSISGTLFNYCKTLMDLRLHGNIIVDPPPSSLGFPSLKILHLLGVQYANHDSFSRFLTCCPILEYLCLEVIEMDEECNFIITLPTLKRLDLNMLDFLYKLEINAPALEYLEFVGFLHKVVLLENLSNLVKAVLFVSYDSEVSDTADYGNRVLDFIRALYSVKSLHLGSYTTEFLCNVPEFDPPMFHNLAFFNFDFHSCIPHVLPLLLQRAPQLAVLTLNRVG</sequence>
<feature type="domain" description="F-box" evidence="1">
    <location>
        <begin position="10"/>
        <end position="50"/>
    </location>
</feature>
<proteinExistence type="predicted"/>
<evidence type="ECO:0008006" key="5">
    <source>
        <dbReference type="Google" id="ProtNLM"/>
    </source>
</evidence>
<reference evidence="3 4" key="1">
    <citation type="journal article" date="2023" name="G3 (Bethesda)">
        <title>A haplotype-resolved chromosome-scale genome for Quercus rubra L. provides insights into the genetics of adaptive traits for red oak species.</title>
        <authorList>
            <person name="Kapoor B."/>
            <person name="Jenkins J."/>
            <person name="Schmutz J."/>
            <person name="Zhebentyayeva T."/>
            <person name="Kuelheim C."/>
            <person name="Coggeshall M."/>
            <person name="Heim C."/>
            <person name="Lasky J.R."/>
            <person name="Leites L."/>
            <person name="Islam-Faridi N."/>
            <person name="Romero-Severson J."/>
            <person name="DeLeo V.L."/>
            <person name="Lucas S.M."/>
            <person name="Lazic D."/>
            <person name="Gailing O."/>
            <person name="Carlson J."/>
            <person name="Staton M."/>
        </authorList>
    </citation>
    <scope>NUCLEOTIDE SEQUENCE [LARGE SCALE GENOMIC DNA]</scope>
    <source>
        <strain evidence="3">Pseudo-F2</strain>
    </source>
</reference>
<dbReference type="AlphaFoldDB" id="A0AAN7EN92"/>
<gene>
    <name evidence="3" type="ORF">RGQ29_026952</name>
</gene>